<dbReference type="AlphaFoldDB" id="A0AAN6G8Y4"/>
<dbReference type="GO" id="GO:0005198">
    <property type="term" value="F:structural molecule activity"/>
    <property type="evidence" value="ECO:0007669"/>
    <property type="project" value="TreeGrafter"/>
</dbReference>
<dbReference type="PANTHER" id="PTHR13923:SF11">
    <property type="entry name" value="SECRETORY 31, ISOFORM D"/>
    <property type="match status" value="1"/>
</dbReference>
<feature type="non-terminal residue" evidence="5">
    <location>
        <position position="1"/>
    </location>
</feature>
<evidence type="ECO:0000256" key="1">
    <source>
        <dbReference type="ARBA" id="ARBA00022448"/>
    </source>
</evidence>
<dbReference type="GO" id="GO:0030127">
    <property type="term" value="C:COPII vesicle coat"/>
    <property type="evidence" value="ECO:0007669"/>
    <property type="project" value="TreeGrafter"/>
</dbReference>
<keyword evidence="6" id="KW-1185">Reference proteome</keyword>
<keyword evidence="3" id="KW-0677">Repeat</keyword>
<feature type="region of interest" description="Disordered" evidence="4">
    <location>
        <begin position="704"/>
        <end position="815"/>
    </location>
</feature>
<feature type="compositionally biased region" description="Pro residues" evidence="4">
    <location>
        <begin position="787"/>
        <end position="800"/>
    </location>
</feature>
<dbReference type="GO" id="GO:0007029">
    <property type="term" value="P:endoplasmic reticulum organization"/>
    <property type="evidence" value="ECO:0007669"/>
    <property type="project" value="TreeGrafter"/>
</dbReference>
<dbReference type="Proteomes" id="UP001176521">
    <property type="component" value="Unassembled WGS sequence"/>
</dbReference>
<reference evidence="5" key="1">
    <citation type="journal article" date="2023" name="PhytoFront">
        <title>Draft Genome Resources of Seven Strains of Tilletia horrida, Causal Agent of Kernel Smut of Rice.</title>
        <authorList>
            <person name="Khanal S."/>
            <person name="Antony Babu S."/>
            <person name="Zhou X.G."/>
        </authorList>
    </citation>
    <scope>NUCLEOTIDE SEQUENCE</scope>
    <source>
        <strain evidence="5">TX3</strain>
    </source>
</reference>
<feature type="region of interest" description="Disordered" evidence="4">
    <location>
        <begin position="56"/>
        <end position="207"/>
    </location>
</feature>
<dbReference type="Gene3D" id="1.25.40.1030">
    <property type="match status" value="1"/>
</dbReference>
<feature type="region of interest" description="Disordered" evidence="4">
    <location>
        <begin position="301"/>
        <end position="338"/>
    </location>
</feature>
<evidence type="ECO:0000256" key="2">
    <source>
        <dbReference type="ARBA" id="ARBA00022574"/>
    </source>
</evidence>
<dbReference type="InterPro" id="IPR040251">
    <property type="entry name" value="SEC31-like"/>
</dbReference>
<proteinExistence type="predicted"/>
<accession>A0AAN6G8Y4</accession>
<feature type="compositionally biased region" description="Polar residues" evidence="4">
    <location>
        <begin position="805"/>
        <end position="815"/>
    </location>
</feature>
<dbReference type="EMBL" id="JAPDMQ010000309">
    <property type="protein sequence ID" value="KAK0527489.1"/>
    <property type="molecule type" value="Genomic_DNA"/>
</dbReference>
<keyword evidence="2" id="KW-0853">WD repeat</keyword>
<feature type="compositionally biased region" description="Basic residues" evidence="4">
    <location>
        <begin position="710"/>
        <end position="726"/>
    </location>
</feature>
<evidence type="ECO:0000313" key="6">
    <source>
        <dbReference type="Proteomes" id="UP001176521"/>
    </source>
</evidence>
<name>A0AAN6G8Y4_9BASI</name>
<feature type="compositionally biased region" description="Polar residues" evidence="4">
    <location>
        <begin position="115"/>
        <end position="147"/>
    </location>
</feature>
<feature type="compositionally biased region" description="Low complexity" evidence="4">
    <location>
        <begin position="772"/>
        <end position="786"/>
    </location>
</feature>
<organism evidence="5 6">
    <name type="scientific">Tilletia horrida</name>
    <dbReference type="NCBI Taxonomy" id="155126"/>
    <lineage>
        <taxon>Eukaryota</taxon>
        <taxon>Fungi</taxon>
        <taxon>Dikarya</taxon>
        <taxon>Basidiomycota</taxon>
        <taxon>Ustilaginomycotina</taxon>
        <taxon>Exobasidiomycetes</taxon>
        <taxon>Tilletiales</taxon>
        <taxon>Tilletiaceae</taxon>
        <taxon>Tilletia</taxon>
    </lineage>
</organism>
<dbReference type="GO" id="GO:0070971">
    <property type="term" value="C:endoplasmic reticulum exit site"/>
    <property type="evidence" value="ECO:0007669"/>
    <property type="project" value="TreeGrafter"/>
</dbReference>
<evidence type="ECO:0000256" key="3">
    <source>
        <dbReference type="ARBA" id="ARBA00022737"/>
    </source>
</evidence>
<gene>
    <name evidence="5" type="primary">SEC31_2</name>
    <name evidence="5" type="ORF">OC842_004864</name>
</gene>
<feature type="compositionally biased region" description="Low complexity" evidence="4">
    <location>
        <begin position="313"/>
        <end position="331"/>
    </location>
</feature>
<feature type="compositionally biased region" description="Basic residues" evidence="4">
    <location>
        <begin position="82"/>
        <end position="93"/>
    </location>
</feature>
<sequence length="815" mass="85709">YQSSYGVVAPASPHIDQPLSLAPPAIGIGIGIGHGSSSSAAMAAPSPAARVYSHHLGYSSSQPNDEGESQADSVDGSGAARRAAKVNHKKRGRPRSDRRVVQSPTEGAPMAESGSAVQSMHGSPSTRSPSRQGQANPTRLSLDSSGRSADEVSIATPSGTRSPPMVRQIYRDERPRSNSSGPSGPVQRGPSSADIADPHHSAPSGVVRPSSAVFVERAHRLQDALASGSLAAYTAERAESLLAASPPSSTPSDEALVWSVLSTHFLPKEVGRAHLVRLLGFSKDEVRSQINAMVEAHRTGRAGKSAAQRGTVAASASSPSISASTPSAAGAQRRSSTGGSFRLLAPPTAFETDQLLTLALVLGDFESAASLCLATNRHADALLLAAAETRVHRRGTELLERTQLAYLEEQQRQRQQQQQHGEEHLMAFDRLLRAIVCHDLRDIVQNAELGPEWRAVGVVVCSLAEPEEMSGLMGLLGARLEEQHAEQISVEQSGRSSAGPAMAGRELRRDAMLCYLVAGMLEKVAQLWVAEIEHDLAAAAAAASASASASMRSPCRPSSEDALVRRDAIQALIEKAIILQHAVGYIDPDLHAQPTTSSSKSKRTFRLAPLYDCVLQHVEDLTAHRLLVPALTLINQVPADYRHSTAAKDNSIVPQSAGDVRYRLLQSVRQAGLNPAAVPSAAPLPPPPPASASSLYGPPYAPYGLPTHAHPPHHHPHLHPHAHAHHPTPSYGVHEQGVPFHPYGQLPLAGFGAPDSADEGGPHTYRGSSGSAHAAPPAALAYRHAPSAPPPPSPAPPLPLPSSARTPQGSRPGSP</sequence>
<dbReference type="PANTHER" id="PTHR13923">
    <property type="entry name" value="SEC31-RELATED PROTEIN"/>
    <property type="match status" value="1"/>
</dbReference>
<protein>
    <submittedName>
        <fullName evidence="5">Protein transport protein S31</fullName>
    </submittedName>
</protein>
<evidence type="ECO:0000313" key="5">
    <source>
        <dbReference type="EMBL" id="KAK0527489.1"/>
    </source>
</evidence>
<comment type="caution">
    <text evidence="5">The sequence shown here is derived from an EMBL/GenBank/DDBJ whole genome shotgun (WGS) entry which is preliminary data.</text>
</comment>
<evidence type="ECO:0000256" key="4">
    <source>
        <dbReference type="SAM" id="MobiDB-lite"/>
    </source>
</evidence>
<keyword evidence="1" id="KW-0813">Transport</keyword>
<dbReference type="GO" id="GO:0090110">
    <property type="term" value="P:COPII-coated vesicle cargo loading"/>
    <property type="evidence" value="ECO:0007669"/>
    <property type="project" value="TreeGrafter"/>
</dbReference>